<evidence type="ECO:0000256" key="6">
    <source>
        <dbReference type="ARBA" id="ARBA00022989"/>
    </source>
</evidence>
<dbReference type="Proteomes" id="UP000239899">
    <property type="component" value="Unassembled WGS sequence"/>
</dbReference>
<reference evidence="11 12" key="1">
    <citation type="journal article" date="2018" name="Plant J.">
        <title>Genome sequences of Chlorella sorokiniana UTEX 1602 and Micractinium conductrix SAG 241.80: implications to maltose excretion by a green alga.</title>
        <authorList>
            <person name="Arriola M.B."/>
            <person name="Velmurugan N."/>
            <person name="Zhang Y."/>
            <person name="Plunkett M.H."/>
            <person name="Hondzo H."/>
            <person name="Barney B.M."/>
        </authorList>
    </citation>
    <scope>NUCLEOTIDE SEQUENCE [LARGE SCALE GENOMIC DNA]</scope>
    <source>
        <strain evidence="12">UTEX 1602</strain>
    </source>
</reference>
<name>A0A2P6TQ48_CHLSO</name>
<accession>A0A2P6TQ48</accession>
<evidence type="ECO:0000313" key="12">
    <source>
        <dbReference type="Proteomes" id="UP000239899"/>
    </source>
</evidence>
<organism evidence="11 12">
    <name type="scientific">Chlorella sorokiniana</name>
    <name type="common">Freshwater green alga</name>
    <dbReference type="NCBI Taxonomy" id="3076"/>
    <lineage>
        <taxon>Eukaryota</taxon>
        <taxon>Viridiplantae</taxon>
        <taxon>Chlorophyta</taxon>
        <taxon>core chlorophytes</taxon>
        <taxon>Trebouxiophyceae</taxon>
        <taxon>Chlorellales</taxon>
        <taxon>Chlorellaceae</taxon>
        <taxon>Chlorella clade</taxon>
        <taxon>Chlorella</taxon>
    </lineage>
</organism>
<evidence type="ECO:0000313" key="11">
    <source>
        <dbReference type="EMBL" id="PRW56158.1"/>
    </source>
</evidence>
<gene>
    <name evidence="11" type="ORF">C2E21_5215</name>
</gene>
<feature type="transmembrane region" description="Helical" evidence="9">
    <location>
        <begin position="281"/>
        <end position="300"/>
    </location>
</feature>
<evidence type="ECO:0000256" key="8">
    <source>
        <dbReference type="SAM" id="MobiDB-lite"/>
    </source>
</evidence>
<feature type="transmembrane region" description="Helical" evidence="9">
    <location>
        <begin position="306"/>
        <end position="324"/>
    </location>
</feature>
<dbReference type="GO" id="GO:0016020">
    <property type="term" value="C:membrane"/>
    <property type="evidence" value="ECO:0007669"/>
    <property type="project" value="UniProtKB-SubCell"/>
</dbReference>
<evidence type="ECO:0000256" key="4">
    <source>
        <dbReference type="ARBA" id="ARBA00022679"/>
    </source>
</evidence>
<keyword evidence="12" id="KW-1185">Reference proteome</keyword>
<keyword evidence="4" id="KW-0808">Transferase</keyword>
<dbReference type="GO" id="GO:0006629">
    <property type="term" value="P:lipid metabolic process"/>
    <property type="evidence" value="ECO:0007669"/>
    <property type="project" value="InterPro"/>
</dbReference>
<evidence type="ECO:0000256" key="2">
    <source>
        <dbReference type="ARBA" id="ARBA00005179"/>
    </source>
</evidence>
<dbReference type="EMBL" id="LHPG02000009">
    <property type="protein sequence ID" value="PRW56158.1"/>
    <property type="molecule type" value="Genomic_DNA"/>
</dbReference>
<keyword evidence="7 9" id="KW-0472">Membrane</keyword>
<dbReference type="PANTHER" id="PTHR31595:SF57">
    <property type="entry name" value="OS04G0481900 PROTEIN"/>
    <property type="match status" value="1"/>
</dbReference>
<comment type="pathway">
    <text evidence="2">Secondary metabolite biosynthesis.</text>
</comment>
<comment type="caution">
    <text evidence="11">The sequence shown here is derived from an EMBL/GenBank/DDBJ whole genome shotgun (WGS) entry which is preliminary data.</text>
</comment>
<dbReference type="PANTHER" id="PTHR31595">
    <property type="entry name" value="LONG-CHAIN-ALCOHOL O-FATTY-ACYLTRANSFERASE 3-RELATED"/>
    <property type="match status" value="1"/>
</dbReference>
<evidence type="ECO:0000256" key="9">
    <source>
        <dbReference type="SAM" id="Phobius"/>
    </source>
</evidence>
<dbReference type="OrthoDB" id="1077582at2759"/>
<feature type="domain" description="Wax synthase" evidence="10">
    <location>
        <begin position="225"/>
        <end position="314"/>
    </location>
</feature>
<dbReference type="InterPro" id="IPR032805">
    <property type="entry name" value="Wax_synthase_dom"/>
</dbReference>
<comment type="subcellular location">
    <subcellularLocation>
        <location evidence="1">Membrane</location>
        <topology evidence="1">Multi-pass membrane protein</topology>
    </subcellularLocation>
</comment>
<dbReference type="AlphaFoldDB" id="A0A2P6TQ48"/>
<comment type="similarity">
    <text evidence="3">Belongs to the wax synthase family.</text>
</comment>
<evidence type="ECO:0000256" key="5">
    <source>
        <dbReference type="ARBA" id="ARBA00022692"/>
    </source>
</evidence>
<evidence type="ECO:0000256" key="3">
    <source>
        <dbReference type="ARBA" id="ARBA00007282"/>
    </source>
</evidence>
<dbReference type="Pfam" id="PF13813">
    <property type="entry name" value="MBOAT_2"/>
    <property type="match status" value="1"/>
</dbReference>
<dbReference type="InterPro" id="IPR044851">
    <property type="entry name" value="Wax_synthase"/>
</dbReference>
<feature type="transmembrane region" description="Helical" evidence="9">
    <location>
        <begin position="12"/>
        <end position="33"/>
    </location>
</feature>
<feature type="transmembrane region" description="Helical" evidence="9">
    <location>
        <begin position="344"/>
        <end position="362"/>
    </location>
</feature>
<feature type="region of interest" description="Disordered" evidence="8">
    <location>
        <begin position="118"/>
        <end position="153"/>
    </location>
</feature>
<proteinExistence type="inferred from homology"/>
<evidence type="ECO:0000259" key="10">
    <source>
        <dbReference type="Pfam" id="PF13813"/>
    </source>
</evidence>
<evidence type="ECO:0000256" key="7">
    <source>
        <dbReference type="ARBA" id="ARBA00023136"/>
    </source>
</evidence>
<evidence type="ECO:0000256" key="1">
    <source>
        <dbReference type="ARBA" id="ARBA00004141"/>
    </source>
</evidence>
<keyword evidence="5 9" id="KW-0812">Transmembrane</keyword>
<keyword evidence="6 9" id="KW-1133">Transmembrane helix</keyword>
<sequence>MLRGSLSSSLSFPARLLLLLAWLVAGGLTTWLARRRPAGWAHAAVALPLAAFNQVAAASFFDGDAELISNCAHFITACITSMKLLAWAMDRGSLTHPLTLPQWLAVYALPLIPAAEESGPPPGPAQKHAKEEQQEEPEDSQAKRKGRRPPAPTVPARSAFTYFRIFVRKLVALGATVWTFHRFAADLPRPLLLFLEGFSQYLGLSLGADAMAAAVTSTTGLAIAPPFDNPYASISLADFWNRRWNRTVSAVLRAAVYDVIMDGRFVRRPGAALPFSRNRRLAAVLAVFFCSGVMHELLFWNFSGRFSPRLIWLLYFTLWGVLVVGENIGKRLLRSAGLSVPTPLARLLTLVTIQVMGAYLWWPPMEQLGLPEKATAHTVQTWRVLQKAVLAMHTS</sequence>
<protein>
    <submittedName>
        <fullName evidence="11">Acyl---sterol O-acyltransferase 1-like</fullName>
    </submittedName>
</protein>
<dbReference type="STRING" id="3076.A0A2P6TQ48"/>
<dbReference type="GO" id="GO:0008374">
    <property type="term" value="F:O-acyltransferase activity"/>
    <property type="evidence" value="ECO:0007669"/>
    <property type="project" value="InterPro"/>
</dbReference>